<comment type="similarity">
    <text evidence="12">Belongs to the pannexin family.</text>
</comment>
<reference evidence="13 14" key="1">
    <citation type="submission" date="2024-10" db="EMBL/GenBank/DDBJ databases">
        <authorList>
            <person name="Kim D."/>
        </authorList>
    </citation>
    <scope>NUCLEOTIDE SEQUENCE [LARGE SCALE GENOMIC DNA]</scope>
    <source>
        <strain evidence="13">Taebaek</strain>
    </source>
</reference>
<keyword evidence="7" id="KW-0965">Cell junction</keyword>
<keyword evidence="14" id="KW-1185">Reference proteome</keyword>
<evidence type="ECO:0000256" key="10">
    <source>
        <dbReference type="ARBA" id="ARBA00023136"/>
    </source>
</evidence>
<evidence type="ECO:0000256" key="5">
    <source>
        <dbReference type="ARBA" id="ARBA00022692"/>
    </source>
</evidence>
<keyword evidence="5" id="KW-0812">Transmembrane</keyword>
<evidence type="ECO:0000313" key="13">
    <source>
        <dbReference type="EMBL" id="KAL3076564.1"/>
    </source>
</evidence>
<keyword evidence="4" id="KW-1003">Cell membrane</keyword>
<evidence type="ECO:0000256" key="1">
    <source>
        <dbReference type="ARBA" id="ARBA00004610"/>
    </source>
</evidence>
<gene>
    <name evidence="12" type="primary">inx</name>
    <name evidence="13" type="ORF">niasHS_014469</name>
</gene>
<evidence type="ECO:0000256" key="8">
    <source>
        <dbReference type="ARBA" id="ARBA00022989"/>
    </source>
</evidence>
<dbReference type="Proteomes" id="UP001620645">
    <property type="component" value="Unassembled WGS sequence"/>
</dbReference>
<evidence type="ECO:0000256" key="6">
    <source>
        <dbReference type="ARBA" id="ARBA00022868"/>
    </source>
</evidence>
<name>A0ABD2I829_HETSC</name>
<dbReference type="InterPro" id="IPR000990">
    <property type="entry name" value="Innexin"/>
</dbReference>
<evidence type="ECO:0000256" key="7">
    <source>
        <dbReference type="ARBA" id="ARBA00022949"/>
    </source>
</evidence>
<comment type="function">
    <text evidence="12">Structural component of the gap junctions.</text>
</comment>
<sequence>MASTIGIGKSLLERLKNSRENDDWVDRFVYWVSPCVIIPLAVIIGAKQFVGKPIQCWAPNEFKGQWMRYAEGYCFVEISANEIFNRQYLNCHSFTEPLSWAGTIGPARLGRHVWAGTVGPQHDFP</sequence>
<dbReference type="Pfam" id="PF00876">
    <property type="entry name" value="Innexin"/>
    <property type="match status" value="1"/>
</dbReference>
<comment type="subcellular location">
    <subcellularLocation>
        <location evidence="1">Cell junction</location>
        <location evidence="1">Gap junction</location>
    </subcellularLocation>
    <subcellularLocation>
        <location evidence="2 12">Cell membrane</location>
        <topology evidence="2 12">Multi-pass membrane protein</topology>
    </subcellularLocation>
</comment>
<dbReference type="PANTHER" id="PTHR11893:SF36">
    <property type="entry name" value="INNEXIN-5"/>
    <property type="match status" value="1"/>
</dbReference>
<proteinExistence type="inferred from homology"/>
<evidence type="ECO:0000256" key="3">
    <source>
        <dbReference type="ARBA" id="ARBA00022448"/>
    </source>
</evidence>
<evidence type="ECO:0000256" key="12">
    <source>
        <dbReference type="RuleBase" id="RU010713"/>
    </source>
</evidence>
<comment type="caution">
    <text evidence="13">The sequence shown here is derived from an EMBL/GenBank/DDBJ whole genome shotgun (WGS) entry which is preliminary data.</text>
</comment>
<keyword evidence="6" id="KW-0303">Gap junction</keyword>
<keyword evidence="9 12" id="KW-0406">Ion transport</keyword>
<protein>
    <recommendedName>
        <fullName evidence="12">Innexin</fullName>
    </recommendedName>
</protein>
<dbReference type="PANTHER" id="PTHR11893">
    <property type="entry name" value="INNEXIN"/>
    <property type="match status" value="1"/>
</dbReference>
<dbReference type="GO" id="GO:0005886">
    <property type="term" value="C:plasma membrane"/>
    <property type="evidence" value="ECO:0007669"/>
    <property type="project" value="UniProtKB-SubCell"/>
</dbReference>
<evidence type="ECO:0000256" key="9">
    <source>
        <dbReference type="ARBA" id="ARBA00023065"/>
    </source>
</evidence>
<dbReference type="AlphaFoldDB" id="A0ABD2I829"/>
<evidence type="ECO:0000313" key="14">
    <source>
        <dbReference type="Proteomes" id="UP001620645"/>
    </source>
</evidence>
<evidence type="ECO:0000256" key="11">
    <source>
        <dbReference type="ARBA" id="ARBA00023303"/>
    </source>
</evidence>
<dbReference type="GO" id="GO:0034220">
    <property type="term" value="P:monoatomic ion transmembrane transport"/>
    <property type="evidence" value="ECO:0007669"/>
    <property type="project" value="UniProtKB-KW"/>
</dbReference>
<dbReference type="PROSITE" id="PS51013">
    <property type="entry name" value="PANNEXIN"/>
    <property type="match status" value="1"/>
</dbReference>
<keyword evidence="11 12" id="KW-0407">Ion channel</keyword>
<dbReference type="EMBL" id="JBICCN010000333">
    <property type="protein sequence ID" value="KAL3076564.1"/>
    <property type="molecule type" value="Genomic_DNA"/>
</dbReference>
<organism evidence="13 14">
    <name type="scientific">Heterodera schachtii</name>
    <name type="common">Sugarbeet cyst nematode worm</name>
    <name type="synonym">Tylenchus schachtii</name>
    <dbReference type="NCBI Taxonomy" id="97005"/>
    <lineage>
        <taxon>Eukaryota</taxon>
        <taxon>Metazoa</taxon>
        <taxon>Ecdysozoa</taxon>
        <taxon>Nematoda</taxon>
        <taxon>Chromadorea</taxon>
        <taxon>Rhabditida</taxon>
        <taxon>Tylenchina</taxon>
        <taxon>Tylenchomorpha</taxon>
        <taxon>Tylenchoidea</taxon>
        <taxon>Heteroderidae</taxon>
        <taxon>Heteroderinae</taxon>
        <taxon>Heterodera</taxon>
    </lineage>
</organism>
<evidence type="ECO:0000256" key="2">
    <source>
        <dbReference type="ARBA" id="ARBA00004651"/>
    </source>
</evidence>
<evidence type="ECO:0000256" key="4">
    <source>
        <dbReference type="ARBA" id="ARBA00022475"/>
    </source>
</evidence>
<keyword evidence="3 12" id="KW-0813">Transport</keyword>
<accession>A0ABD2I829</accession>
<keyword evidence="8" id="KW-1133">Transmembrane helix</keyword>
<keyword evidence="10" id="KW-0472">Membrane</keyword>
<dbReference type="GO" id="GO:0005921">
    <property type="term" value="C:gap junction"/>
    <property type="evidence" value="ECO:0007669"/>
    <property type="project" value="UniProtKB-SubCell"/>
</dbReference>